<feature type="transmembrane region" description="Helical" evidence="2">
    <location>
        <begin position="197"/>
        <end position="214"/>
    </location>
</feature>
<feature type="transmembrane region" description="Helical" evidence="2">
    <location>
        <begin position="371"/>
        <end position="390"/>
    </location>
</feature>
<feature type="transmembrane region" description="Helical" evidence="2">
    <location>
        <begin position="258"/>
        <end position="277"/>
    </location>
</feature>
<evidence type="ECO:0000256" key="1">
    <source>
        <dbReference type="SAM" id="MobiDB-lite"/>
    </source>
</evidence>
<feature type="transmembrane region" description="Helical" evidence="2">
    <location>
        <begin position="28"/>
        <end position="46"/>
    </location>
</feature>
<feature type="transmembrane region" description="Helical" evidence="2">
    <location>
        <begin position="173"/>
        <end position="191"/>
    </location>
</feature>
<accession>A0ABU4ZUN0</accession>
<feature type="transmembrane region" description="Helical" evidence="2">
    <location>
        <begin position="397"/>
        <end position="416"/>
    </location>
</feature>
<evidence type="ECO:0000313" key="3">
    <source>
        <dbReference type="EMBL" id="MDX8527728.1"/>
    </source>
</evidence>
<proteinExistence type="predicted"/>
<feature type="transmembrane region" description="Helical" evidence="2">
    <location>
        <begin position="145"/>
        <end position="166"/>
    </location>
</feature>
<gene>
    <name evidence="3" type="ORF">RFM68_24820</name>
</gene>
<protein>
    <recommendedName>
        <fullName evidence="5">Glycosyltransferase RgtA/B/C/D-like domain-containing protein</fullName>
    </recommendedName>
</protein>
<evidence type="ECO:0000256" key="2">
    <source>
        <dbReference type="SAM" id="Phobius"/>
    </source>
</evidence>
<feature type="transmembrane region" description="Helical" evidence="2">
    <location>
        <begin position="315"/>
        <end position="333"/>
    </location>
</feature>
<keyword evidence="2" id="KW-0472">Membrane</keyword>
<dbReference type="RefSeq" id="WP_320235677.1">
    <property type="nucleotide sequence ID" value="NZ_JAVIJF010000020.1"/>
</dbReference>
<keyword evidence="4" id="KW-1185">Reference proteome</keyword>
<feature type="transmembrane region" description="Helical" evidence="2">
    <location>
        <begin position="340"/>
        <end position="359"/>
    </location>
</feature>
<keyword evidence="2" id="KW-0812">Transmembrane</keyword>
<evidence type="ECO:0000313" key="4">
    <source>
        <dbReference type="Proteomes" id="UP001276840"/>
    </source>
</evidence>
<sequence length="913" mass="99671">MPTEARSARAPGQEQSSGNPQRSRLRDFAIALLLGLVAFVVFNANMRSIPAGDTYGARYLPFSIWRNHSLLLDPIVNVVAQGRQPPAVQGKGSSAYWILMGRDGHFISQYPLAVPVVIAPVYLPAVKYLEARNWNPLLVDRVARIMEKLCASLLAAASVALFYLVLRRRSTPRIAALLSLLYAFGTTTWVISSQALWMHGLAELLIVATMLLVTGRCTPARAAAAGFLCALIAVNRQPDAILAASLGLYGLWWAGRRIPVFVISGLIPVAMVVAYNLEVVGNIAGAYALVDRPNDYSEGVIEGIAGLLFSPMRGLFVFSPFLLFVPLFLIPVLRDPKMRGLTIAMLCAVAVQAVLYAFVDWRQGASWGPRWLTDFIPMLIWMLPPVLAALSSRGRAVFALACGLAVAIQTIGAFWYTGESDKVLVAAAGPDKMRPAWDINNAAFIAELRHPPAPMDLFAELGGSVDQIKVVEAPPPGNPAAATSRQVEVMGWALVDRKTPVDVAVSVDGESMAGTAKFFERSDVVQTLRTSSPAGWRIAFPVDQLGPGEHVMTALVRARMGGPTRMLMERKFSLAPDSHLTNVALQAEQALAGRLQAPGYWLTSFTSGMEFVEPHPELNTYLNAVMLDVMTPVAKEAGIEDTLARVRHYLSDQIESDGLVRYHGRPDAPTIGTLGCAITPDADDTALVWRTAPSKQSELLSAALATLDQYKRPDGLYRTWLAPRDRYQCLDPGKDPNPADLGIQTHVYMLLAGQDALAAQALCEAMVRKADDDDVWVYYAKAPLLLALRRVDVRKAGCKLKIPPSRLHSTVPGQDIWTRAVELLRQTENGDATAQSRLETAELLGKIAGNDFSLLNSAPPLFYHNDLSASVRRFYWSQELGYALWLRLYFANQSVQTTLPCRSSGSEQKCGEI</sequence>
<dbReference type="Proteomes" id="UP001276840">
    <property type="component" value="Unassembled WGS sequence"/>
</dbReference>
<reference evidence="3 4" key="1">
    <citation type="submission" date="2023-08" db="EMBL/GenBank/DDBJ databases">
        <title>Implementing the SeqCode for naming new Mesorhizobium species isolated from Vachellia karroo root nodules.</title>
        <authorList>
            <person name="Van Lill M."/>
        </authorList>
    </citation>
    <scope>NUCLEOTIDE SEQUENCE [LARGE SCALE GENOMIC DNA]</scope>
    <source>
        <strain evidence="3 4">MSK 1335</strain>
    </source>
</reference>
<feature type="region of interest" description="Disordered" evidence="1">
    <location>
        <begin position="1"/>
        <end position="21"/>
    </location>
</feature>
<evidence type="ECO:0008006" key="5">
    <source>
        <dbReference type="Google" id="ProtNLM"/>
    </source>
</evidence>
<keyword evidence="2" id="KW-1133">Transmembrane helix</keyword>
<organism evidence="3 4">
    <name type="scientific">Mesorhizobium montanum</name>
    <dbReference type="NCBI Taxonomy" id="3072323"/>
    <lineage>
        <taxon>Bacteria</taxon>
        <taxon>Pseudomonadati</taxon>
        <taxon>Pseudomonadota</taxon>
        <taxon>Alphaproteobacteria</taxon>
        <taxon>Hyphomicrobiales</taxon>
        <taxon>Phyllobacteriaceae</taxon>
        <taxon>Mesorhizobium</taxon>
    </lineage>
</organism>
<dbReference type="EMBL" id="JAVIJF010000020">
    <property type="protein sequence ID" value="MDX8527728.1"/>
    <property type="molecule type" value="Genomic_DNA"/>
</dbReference>
<name>A0ABU4ZUN0_9HYPH</name>
<comment type="caution">
    <text evidence="3">The sequence shown here is derived from an EMBL/GenBank/DDBJ whole genome shotgun (WGS) entry which is preliminary data.</text>
</comment>